<evidence type="ECO:0000256" key="5">
    <source>
        <dbReference type="ARBA" id="ARBA00022692"/>
    </source>
</evidence>
<dbReference type="GO" id="GO:0086010">
    <property type="term" value="P:membrane depolarization during action potential"/>
    <property type="evidence" value="ECO:0007669"/>
    <property type="project" value="TreeGrafter"/>
</dbReference>
<evidence type="ECO:0000256" key="6">
    <source>
        <dbReference type="ARBA" id="ARBA00022737"/>
    </source>
</evidence>
<dbReference type="Gene3D" id="1.20.120.350">
    <property type="entry name" value="Voltage-gated potassium channels. Chain C"/>
    <property type="match status" value="3"/>
</dbReference>
<evidence type="ECO:0000256" key="18">
    <source>
        <dbReference type="SAM" id="Phobius"/>
    </source>
</evidence>
<evidence type="ECO:0000256" key="2">
    <source>
        <dbReference type="ARBA" id="ARBA00022448"/>
    </source>
</evidence>
<keyword evidence="3 16" id="KW-0109">Calcium transport</keyword>
<dbReference type="FunFam" id="1.20.120.350:FF:000009">
    <property type="entry name" value="Voltage-dependent T-type calcium channel subunit alpha"/>
    <property type="match status" value="1"/>
</dbReference>
<feature type="transmembrane region" description="Helical" evidence="18">
    <location>
        <begin position="1227"/>
        <end position="1255"/>
    </location>
</feature>
<feature type="compositionally biased region" description="Acidic residues" evidence="17">
    <location>
        <begin position="1376"/>
        <end position="1405"/>
    </location>
</feature>
<dbReference type="GO" id="GO:0005248">
    <property type="term" value="F:voltage-gated sodium channel activity"/>
    <property type="evidence" value="ECO:0007669"/>
    <property type="project" value="TreeGrafter"/>
</dbReference>
<keyword evidence="7 15" id="KW-0106">Calcium</keyword>
<dbReference type="GO" id="GO:0001518">
    <property type="term" value="C:voltage-gated sodium channel complex"/>
    <property type="evidence" value="ECO:0007669"/>
    <property type="project" value="TreeGrafter"/>
</dbReference>
<dbReference type="InterPro" id="IPR027359">
    <property type="entry name" value="Volt_channel_dom_sf"/>
</dbReference>
<dbReference type="InterPro" id="IPR005821">
    <property type="entry name" value="Ion_trans_dom"/>
</dbReference>
<dbReference type="EMBL" id="LR783537">
    <property type="protein sequence ID" value="CAB3227403.1"/>
    <property type="molecule type" value="mRNA"/>
</dbReference>
<dbReference type="GO" id="GO:0070509">
    <property type="term" value="P:calcium ion import"/>
    <property type="evidence" value="ECO:0007669"/>
    <property type="project" value="TreeGrafter"/>
</dbReference>
<dbReference type="FunFam" id="1.10.287.70:FF:000120">
    <property type="entry name" value="Voltage-dependent T-type calcium channel subunit alpha"/>
    <property type="match status" value="1"/>
</dbReference>
<evidence type="ECO:0000256" key="4">
    <source>
        <dbReference type="ARBA" id="ARBA00022673"/>
    </source>
</evidence>
<evidence type="ECO:0000256" key="15">
    <source>
        <dbReference type="PIRSR" id="PIRSR602077-1"/>
    </source>
</evidence>
<dbReference type="InterPro" id="IPR002077">
    <property type="entry name" value="VDCCAlpha1"/>
</dbReference>
<sequence length="1664" mass="187591">MLGNAGSDAIDIPTVKNSFRLTLPRVSPSFNTSALSLPGSLTSDTRHSATPNRRRSGDVTITSAGAIYFSPPQETPCKEPGKVGGYLCSPGLDRNRSPRGSFYLQSEAGSPSKRQTFVRSDVNCSCSAYDITDAGLEPEAEKVVYDDTIASKQCCCQIDCKSKWKKFREFCSEISGNVKRVVDSRYFNRGIMIAILINTMSMGIEHHNQPQTLTEVLEISNVVFTTLFVLEMIAKLVAFGVVGYAKNLYNMFDAVIVIISVWEIVAGTQNGGGLSVLRTFRLLRVLKLVRFLPALRRQLVVLMRTMDNVATFMMLLTLFIFIFSILGMHLFGCEFCKLNQYGETECDRKNFDSLLWAFVTVFQILTQEDWNVVLYNGMAATHPAAAIYFITLMTIGNYVLFNLLVAILVEGFQAECYPDRFQGDDVSDDELSEHSVADEYTRKVANALGLRQPLPTSRALQRQNSMHRVEMSSTSSSLYSSDEDICDDVPIVMTSNGKVSCGDSDDDEAFTHDLPIITRTAATPLPTPTPLASHNSLHEKEPGLSFEQCKFLKGAEYGSIISIDRRRSDSSYGHPATLSSDSRKSSTISRLSVSSHIKAFRSKNKELPLDQQSLVSGIADDESDDYCEDEDVYSNSSFIMSAEGDLNREDDEDTSLMERSFDEKSLSIDSLRREKSCEHDHQMENIFCRCCRNFTSCCAVDRLHKFTSDRRTWSLYLLPPESRLRKSLQRTVASKWFDYVILLFIFGNCITIAMERPSLEDDSLERYVIDVCNYVFTVVFTVELLLKVVANGFYFGDSTYLKSGWNVLDFILVVTSLIDVIMTLASSSGSKLFGILRVLRLLRALRPLRVISRAPGLKVVVQTLLSSLKPIGNIVLICCAFFIIFGILGVQVFKGKFYHCEGPNIRYVTNRTQCLDFSDNTWINHRYNFDDLGQALMSLFVLSSKDGWVEIMYHGIDAVGVDQQPVENYNPWMLLYFISFLLIVGFFVLNMFVGVVVENFHRCREQHELEEMKRREEMRQRKEARLLLKQSRQQQRGGKRQNFRRKTLSRARSRMDDLRGFTTRTWNSFTNVLCCKRKHQKDDLQYYERYSRVRRAIHDFCMNKYFEVAVSLIIGVNILTMATEHYEQPKELGLALKYANYAFTAVFVLEAVFKLIALGVCRYFKDKWNQLDMLIVILSIVGIIIEDMSSGGDRSLFINPTIIRVMRVLRIARVLKLLKISKGIRSLLETVACALPQVGNLGMLFVLLFFIFAALGVELFGTLTCDAEHPCDGLNRHASFHNFGIALLTLFRISTGDNWNGIMKDVMKRQKIYSNDDTLRDTCDASAECRENCCVSTIISPVYFVLFVMMAQFVLVNVVVAVLMKQLEDNRLESSNGEEDNDDVFKDDDDDVAFDEDDVSEEEAPVDSISSSSDKLYDEPDERDSLMGRYTESVTMQELQRADVTMQDTEPRKSSESLSKGNGDTKSIKSLRTNSLLSCKSIEQLKVVNDSALTNVDFPQRIVSTRRSTSPNIPASTSFNPIPPVQTLQIPAKPRLTASLSLPLPVSATPSSGNKFPRRSLNNNHQVPPERRLSDYCTTCECCQKTSNESLPVRSASTNIPPETEEGTKEHLLTVPRNHVSSGQNKSFPQISGANPVANLLQSSRSSQIPTNDVWLSFDDDRPD</sequence>
<feature type="compositionally biased region" description="Polar residues" evidence="17">
    <location>
        <begin position="1592"/>
        <end position="1601"/>
    </location>
</feature>
<evidence type="ECO:0000259" key="19">
    <source>
        <dbReference type="Pfam" id="PF00520"/>
    </source>
</evidence>
<dbReference type="FunFam" id="1.20.120.350:FF:000007">
    <property type="entry name" value="Voltage-dependent T-type calcium channel subunit alpha"/>
    <property type="match status" value="1"/>
</dbReference>
<evidence type="ECO:0000256" key="16">
    <source>
        <dbReference type="RuleBase" id="RU003808"/>
    </source>
</evidence>
<dbReference type="GO" id="GO:0046872">
    <property type="term" value="F:metal ion binding"/>
    <property type="evidence" value="ECO:0007669"/>
    <property type="project" value="UniProtKB-KW"/>
</dbReference>
<feature type="compositionally biased region" description="Basic and acidic residues" evidence="17">
    <location>
        <begin position="1415"/>
        <end position="1426"/>
    </location>
</feature>
<feature type="transmembrane region" description="Helical" evidence="18">
    <location>
        <begin position="224"/>
        <end position="244"/>
    </location>
</feature>
<dbReference type="PRINTS" id="PR00167">
    <property type="entry name" value="CACHANNEL"/>
</dbReference>
<gene>
    <name evidence="20" type="primary">Cacna1g</name>
</gene>
<keyword evidence="10" id="KW-0406">Ion transport</keyword>
<keyword evidence="8 16" id="KW-0851">Voltage-gated channel</keyword>
<keyword evidence="12" id="KW-0325">Glycoprotein</keyword>
<feature type="transmembrane region" description="Helical" evidence="18">
    <location>
        <begin position="774"/>
        <end position="795"/>
    </location>
</feature>
<dbReference type="GO" id="GO:0008332">
    <property type="term" value="F:low voltage-gated calcium channel activity"/>
    <property type="evidence" value="ECO:0007669"/>
    <property type="project" value="TreeGrafter"/>
</dbReference>
<comment type="similarity">
    <text evidence="16">Belongs to the calcium channel alpha-1 subunit (TC 1.A.1.11) family.</text>
</comment>
<organism evidence="20">
    <name type="scientific">Phallusia mammillata</name>
    <dbReference type="NCBI Taxonomy" id="59560"/>
    <lineage>
        <taxon>Eukaryota</taxon>
        <taxon>Metazoa</taxon>
        <taxon>Chordata</taxon>
        <taxon>Tunicata</taxon>
        <taxon>Ascidiacea</taxon>
        <taxon>Phlebobranchia</taxon>
        <taxon>Ascidiidae</taxon>
        <taxon>Phallusia</taxon>
    </lineage>
</organism>
<evidence type="ECO:0000256" key="10">
    <source>
        <dbReference type="ARBA" id="ARBA00023065"/>
    </source>
</evidence>
<evidence type="ECO:0000256" key="7">
    <source>
        <dbReference type="ARBA" id="ARBA00022837"/>
    </source>
</evidence>
<feature type="transmembrane region" description="Helical" evidence="18">
    <location>
        <begin position="1105"/>
        <end position="1126"/>
    </location>
</feature>
<feature type="compositionally biased region" description="Polar residues" evidence="17">
    <location>
        <begin position="1456"/>
        <end position="1466"/>
    </location>
</feature>
<keyword evidence="6" id="KW-0677">Repeat</keyword>
<name>A0A6F9D8D7_9ASCI</name>
<accession>A0A6F9D8D7</accession>
<feature type="region of interest" description="Disordered" evidence="17">
    <location>
        <begin position="1372"/>
        <end position="1466"/>
    </location>
</feature>
<keyword evidence="9 18" id="KW-1133">Transmembrane helix</keyword>
<feature type="compositionally biased region" description="Polar residues" evidence="17">
    <location>
        <begin position="1619"/>
        <end position="1633"/>
    </location>
</feature>
<reference evidence="20" key="1">
    <citation type="submission" date="2020-04" db="EMBL/GenBank/DDBJ databases">
        <authorList>
            <person name="Neveu A P."/>
        </authorList>
    </citation>
    <scope>NUCLEOTIDE SEQUENCE</scope>
    <source>
        <tissue evidence="20">Whole embryo</tissue>
    </source>
</reference>
<feature type="region of interest" description="Disordered" evidence="17">
    <location>
        <begin position="1030"/>
        <end position="1051"/>
    </location>
</feature>
<evidence type="ECO:0000256" key="11">
    <source>
        <dbReference type="ARBA" id="ARBA00023136"/>
    </source>
</evidence>
<dbReference type="InterPro" id="IPR043203">
    <property type="entry name" value="VGCC_Ca_Na"/>
</dbReference>
<dbReference type="FunFam" id="1.10.287.70:FF:000136">
    <property type="entry name" value="Voltage-dependent T-type calcium channel subunit alpha"/>
    <property type="match status" value="1"/>
</dbReference>
<keyword evidence="15" id="KW-0479">Metal-binding</keyword>
<dbReference type="FunFam" id="1.10.287.70:FF:000018">
    <property type="entry name" value="Voltage-dependent T-type calcium channel subunit alpha"/>
    <property type="match status" value="1"/>
</dbReference>
<feature type="compositionally biased region" description="Basic residues" evidence="17">
    <location>
        <begin position="1037"/>
        <end position="1051"/>
    </location>
</feature>
<comment type="catalytic activity">
    <reaction evidence="14">
        <text>Ca(2+)(in) = Ca(2+)(out)</text>
        <dbReference type="Rhea" id="RHEA:29671"/>
        <dbReference type="ChEBI" id="CHEBI:29108"/>
    </reaction>
</comment>
<feature type="compositionally biased region" description="Polar residues" evidence="17">
    <location>
        <begin position="34"/>
        <end position="51"/>
    </location>
</feature>
<feature type="region of interest" description="Disordered" evidence="17">
    <location>
        <begin position="1549"/>
        <end position="1568"/>
    </location>
</feature>
<evidence type="ECO:0000256" key="12">
    <source>
        <dbReference type="ARBA" id="ARBA00023180"/>
    </source>
</evidence>
<keyword evidence="4 16" id="KW-0107">Calcium channel</keyword>
<feature type="transmembrane region" description="Helical" evidence="18">
    <location>
        <begin position="309"/>
        <end position="331"/>
    </location>
</feature>
<feature type="binding site" evidence="15">
    <location>
        <position position="946"/>
    </location>
    <ligand>
        <name>Ca(2+)</name>
        <dbReference type="ChEBI" id="CHEBI:29108"/>
    </ligand>
</feature>
<dbReference type="SUPFAM" id="SSF81324">
    <property type="entry name" value="Voltage-gated potassium channels"/>
    <property type="match status" value="3"/>
</dbReference>
<proteinExistence type="evidence at transcript level"/>
<feature type="compositionally biased region" description="Polar residues" evidence="17">
    <location>
        <begin position="1549"/>
        <end position="1566"/>
    </location>
</feature>
<dbReference type="GO" id="GO:0005891">
    <property type="term" value="C:voltage-gated calcium channel complex"/>
    <property type="evidence" value="ECO:0007669"/>
    <property type="project" value="InterPro"/>
</dbReference>
<keyword evidence="13" id="KW-0407">Ion channel</keyword>
<feature type="binding site" evidence="15">
    <location>
        <position position="368"/>
    </location>
    <ligand>
        <name>Ca(2+)</name>
        <dbReference type="ChEBI" id="CHEBI:29108"/>
    </ligand>
</feature>
<protein>
    <submittedName>
        <fullName evidence="20">Voltage-dependent T-type calcium channel subunit alpha-1G</fullName>
    </submittedName>
</protein>
<dbReference type="FunFam" id="1.20.120.350:FF:000008">
    <property type="entry name" value="Voltage-dependent T-type calcium channel subunit alpha"/>
    <property type="match status" value="1"/>
</dbReference>
<feature type="compositionally biased region" description="Polar residues" evidence="17">
    <location>
        <begin position="1640"/>
        <end position="1651"/>
    </location>
</feature>
<dbReference type="GO" id="GO:0043005">
    <property type="term" value="C:neuron projection"/>
    <property type="evidence" value="ECO:0007669"/>
    <property type="project" value="TreeGrafter"/>
</dbReference>
<evidence type="ECO:0000256" key="1">
    <source>
        <dbReference type="ARBA" id="ARBA00004141"/>
    </source>
</evidence>
<feature type="region of interest" description="Disordered" evidence="17">
    <location>
        <begin position="34"/>
        <end position="57"/>
    </location>
</feature>
<evidence type="ECO:0000256" key="9">
    <source>
        <dbReference type="ARBA" id="ARBA00022989"/>
    </source>
</evidence>
<evidence type="ECO:0000256" key="14">
    <source>
        <dbReference type="ARBA" id="ARBA00036634"/>
    </source>
</evidence>
<feature type="transmembrane region" description="Helical" evidence="18">
    <location>
        <begin position="871"/>
        <end position="893"/>
    </location>
</feature>
<dbReference type="Pfam" id="PF00520">
    <property type="entry name" value="Ion_trans"/>
    <property type="match status" value="3"/>
</dbReference>
<evidence type="ECO:0000256" key="13">
    <source>
        <dbReference type="ARBA" id="ARBA00023303"/>
    </source>
</evidence>
<feature type="transmembrane region" description="Helical" evidence="18">
    <location>
        <begin position="1342"/>
        <end position="1364"/>
    </location>
</feature>
<evidence type="ECO:0000313" key="20">
    <source>
        <dbReference type="EMBL" id="CAB3227403.1"/>
    </source>
</evidence>
<comment type="subcellular location">
    <subcellularLocation>
        <location evidence="1 16">Membrane</location>
        <topology evidence="1 16">Multi-pass membrane protein</topology>
    </subcellularLocation>
</comment>
<feature type="domain" description="Ion transport" evidence="19">
    <location>
        <begin position="734"/>
        <end position="1006"/>
    </location>
</feature>
<feature type="transmembrane region" description="Helical" evidence="18">
    <location>
        <begin position="736"/>
        <end position="754"/>
    </location>
</feature>
<evidence type="ECO:0000256" key="8">
    <source>
        <dbReference type="ARBA" id="ARBA00022882"/>
    </source>
</evidence>
<keyword evidence="2" id="KW-0813">Transport</keyword>
<keyword evidence="5 18" id="KW-0812">Transmembrane</keyword>
<dbReference type="PANTHER" id="PTHR10037">
    <property type="entry name" value="VOLTAGE-GATED CATION CHANNEL CALCIUM AND SODIUM"/>
    <property type="match status" value="1"/>
</dbReference>
<dbReference type="PANTHER" id="PTHR10037:SF230">
    <property type="entry name" value="CA[2+]-CHANNEL PROTEIN ALPHA[[1]] SUBUNIT T, ISOFORM F"/>
    <property type="match status" value="1"/>
</dbReference>
<feature type="region of interest" description="Disordered" evidence="17">
    <location>
        <begin position="459"/>
        <end position="482"/>
    </location>
</feature>
<feature type="domain" description="Ion transport" evidence="19">
    <location>
        <begin position="1103"/>
        <end position="1369"/>
    </location>
</feature>
<feature type="transmembrane region" description="Helical" evidence="18">
    <location>
        <begin position="1138"/>
        <end position="1161"/>
    </location>
</feature>
<feature type="transmembrane region" description="Helical" evidence="18">
    <location>
        <begin position="386"/>
        <end position="409"/>
    </location>
</feature>
<keyword evidence="11 18" id="KW-0472">Membrane</keyword>
<feature type="region of interest" description="Disordered" evidence="17">
    <location>
        <begin position="1616"/>
        <end position="1664"/>
    </location>
</feature>
<evidence type="ECO:0000256" key="3">
    <source>
        <dbReference type="ARBA" id="ARBA00022568"/>
    </source>
</evidence>
<feature type="domain" description="Ion transport" evidence="19">
    <location>
        <begin position="185"/>
        <end position="414"/>
    </location>
</feature>
<evidence type="ECO:0000256" key="17">
    <source>
        <dbReference type="SAM" id="MobiDB-lite"/>
    </source>
</evidence>
<feature type="region of interest" description="Disordered" evidence="17">
    <location>
        <begin position="1592"/>
        <end position="1611"/>
    </location>
</feature>
<feature type="transmembrane region" description="Helical" evidence="18">
    <location>
        <begin position="974"/>
        <end position="997"/>
    </location>
</feature>
<dbReference type="Gene3D" id="1.10.287.70">
    <property type="match status" value="3"/>
</dbReference>